<dbReference type="Proteomes" id="UP000239340">
    <property type="component" value="Plasmid pSfreNXT3b"/>
</dbReference>
<evidence type="ECO:0000313" key="3">
    <source>
        <dbReference type="EMBL" id="AUX78909.1"/>
    </source>
</evidence>
<feature type="transmembrane region" description="Helical" evidence="2">
    <location>
        <begin position="232"/>
        <end position="253"/>
    </location>
</feature>
<name>A0A2L0HDT4_RHIFR</name>
<evidence type="ECO:0000256" key="1">
    <source>
        <dbReference type="SAM" id="MobiDB-lite"/>
    </source>
</evidence>
<evidence type="ECO:0000256" key="2">
    <source>
        <dbReference type="SAM" id="Phobius"/>
    </source>
</evidence>
<proteinExistence type="predicted"/>
<feature type="transmembrane region" description="Helical" evidence="2">
    <location>
        <begin position="188"/>
        <end position="211"/>
    </location>
</feature>
<reference evidence="3 4" key="1">
    <citation type="submission" date="2017-10" db="EMBL/GenBank/DDBJ databases">
        <title>Analysis of the genome sequences of Rhizobium populations associated to common bean (phaseolus vulgaris).</title>
        <authorList>
            <person name="Bustos P."/>
            <person name="Santamaria R.I."/>
            <person name="Miranda-Sanchez F."/>
            <person name="Perez-Carrascal O."/>
            <person name="Juarez S."/>
            <person name="Lozano L."/>
            <person name="Martinez-Flores I."/>
            <person name="Vinuesa P."/>
            <person name="Martinez-Romero E."/>
            <person name="Cevallos M.A."/>
            <person name="Romero D."/>
            <person name="Davila G."/>
            <person name="Gonzalez V."/>
        </authorList>
    </citation>
    <scope>NUCLEOTIDE SEQUENCE [LARGE SCALE GENOMIC DNA]</scope>
    <source>
        <strain evidence="3 4">NXT3</strain>
        <plasmid evidence="4">Plasmid psfrenxt3b</plasmid>
    </source>
</reference>
<evidence type="ECO:0000313" key="4">
    <source>
        <dbReference type="Proteomes" id="UP000239340"/>
    </source>
</evidence>
<feature type="region of interest" description="Disordered" evidence="1">
    <location>
        <begin position="99"/>
        <end position="130"/>
    </location>
</feature>
<evidence type="ECO:0008006" key="5">
    <source>
        <dbReference type="Google" id="ProtNLM"/>
    </source>
</evidence>
<organism evidence="3 4">
    <name type="scientific">Rhizobium fredii</name>
    <name type="common">Sinorhizobium fredii</name>
    <dbReference type="NCBI Taxonomy" id="380"/>
    <lineage>
        <taxon>Bacteria</taxon>
        <taxon>Pseudomonadati</taxon>
        <taxon>Pseudomonadota</taxon>
        <taxon>Alphaproteobacteria</taxon>
        <taxon>Hyphomicrobiales</taxon>
        <taxon>Rhizobiaceae</taxon>
        <taxon>Sinorhizobium/Ensifer group</taxon>
        <taxon>Sinorhizobium</taxon>
    </lineage>
</organism>
<keyword evidence="2" id="KW-0812">Transmembrane</keyword>
<dbReference type="EMBL" id="CP024309">
    <property type="protein sequence ID" value="AUX78909.1"/>
    <property type="molecule type" value="Genomic_DNA"/>
</dbReference>
<feature type="transmembrane region" description="Helical" evidence="2">
    <location>
        <begin position="273"/>
        <end position="299"/>
    </location>
</feature>
<feature type="compositionally biased region" description="Basic and acidic residues" evidence="1">
    <location>
        <begin position="102"/>
        <end position="130"/>
    </location>
</feature>
<dbReference type="AlphaFoldDB" id="A0A2L0HDT4"/>
<geneLocation type="plasmid" evidence="4">
    <name>psfrenxt3b</name>
</geneLocation>
<feature type="transmembrane region" description="Helical" evidence="2">
    <location>
        <begin position="158"/>
        <end position="176"/>
    </location>
</feature>
<keyword evidence="3" id="KW-0614">Plasmid</keyword>
<gene>
    <name evidence="3" type="ORF">NXT3_PB00251</name>
</gene>
<sequence>MNIMTNDTQVDSYRALDLSPGGEIVKGLLAGVPTEADSTQIRLSDHVGEIPGNLTPFMASWYRSYIAGARGQALDAVATILGANNDQKRTRGVFLERTMSSEQDRRIEKKRQAQKSSREKRSAEYDRYDEAKHDYAKTKEDYDELRARHGREAKPTPMWYYPAMVLIGICEGMINFDSFNAIKMFTPAIALGVTVIVAIALATASHLHGTVIRQLDSRFGAHRRDGDRASSFWMFGIGFFLLFSVLALVWYARNSLLADQLLENSVIGGDAPSALLMIGGSMIGNLLVWLLGVAIAFFAHDEDHNYPDALKNKMNAEKKMYALHERINQPLKREFEKIDATCEKEIEQARNKHASMSSDGEFAMGRSLLAKVSEQDTRVVAALELYRMQLISALKGKRVQFEVQPEIEATGEEMLDSNQYAARRLVLKHI</sequence>
<keyword evidence="2" id="KW-1133">Transmembrane helix</keyword>
<keyword evidence="2" id="KW-0472">Membrane</keyword>
<protein>
    <recommendedName>
        <fullName evidence="5">Transmembrane protein</fullName>
    </recommendedName>
</protein>
<accession>A0A2L0HDT4</accession>